<reference evidence="3" key="1">
    <citation type="journal article" date="2017" name="Genome Announc.">
        <title>Draft Genome Sequence of Terrimicrobium sacchariphilum NM-5T, a Facultative Anaerobic Soil Bacterium of the Class Spartobacteria.</title>
        <authorList>
            <person name="Qiu Y.L."/>
            <person name="Tourlousse D.M."/>
            <person name="Matsuura N."/>
            <person name="Ohashi A."/>
            <person name="Sekiguchi Y."/>
        </authorList>
    </citation>
    <scope>NUCLEOTIDE SEQUENCE [LARGE SCALE GENOMIC DNA]</scope>
    <source>
        <strain evidence="3">NM-5</strain>
    </source>
</reference>
<dbReference type="Pfam" id="PF13432">
    <property type="entry name" value="TPR_16"/>
    <property type="match status" value="1"/>
</dbReference>
<dbReference type="Gene3D" id="1.25.40.10">
    <property type="entry name" value="Tetratricopeptide repeat domain"/>
    <property type="match status" value="1"/>
</dbReference>
<evidence type="ECO:0000256" key="1">
    <source>
        <dbReference type="SAM" id="SignalP"/>
    </source>
</evidence>
<feature type="chain" id="PRO_5007524701" description="Tetratricopeptide repeat-containing protein" evidence="1">
    <location>
        <begin position="27"/>
        <end position="248"/>
    </location>
</feature>
<dbReference type="PROSITE" id="PS51257">
    <property type="entry name" value="PROKAR_LIPOPROTEIN"/>
    <property type="match status" value="1"/>
</dbReference>
<dbReference type="Proteomes" id="UP000076023">
    <property type="component" value="Unassembled WGS sequence"/>
</dbReference>
<evidence type="ECO:0000313" key="2">
    <source>
        <dbReference type="EMBL" id="GAT34969.1"/>
    </source>
</evidence>
<sequence>MKASASPRTWIVSLLALAACGSFAFAQDAVVQKNGVRSEGQILGVAAGKIKIKVGPVETSIALDQAASVTKEAPKSFTEGIAAWDSGNAAQALPLIKSTVDTFRGLPTPWAERASALLGDIYLSLNQVPAAETAFAEFQKAYPGSTSQSDIGLAHLAVEKKDFASAKAKLEPIVAEAQGVALAPEGKGAMYGKAFFLMGVIRESEGDLPEALRDYLSTVTLFYEDQAVVAKARERADILVKEKQVIVP</sequence>
<comment type="caution">
    <text evidence="2">The sequence shown here is derived from an EMBL/GenBank/DDBJ whole genome shotgun (WGS) entry which is preliminary data.</text>
</comment>
<dbReference type="EMBL" id="BDCO01000003">
    <property type="protein sequence ID" value="GAT34969.1"/>
    <property type="molecule type" value="Genomic_DNA"/>
</dbReference>
<protein>
    <recommendedName>
        <fullName evidence="4">Tetratricopeptide repeat-containing protein</fullName>
    </recommendedName>
</protein>
<organism evidence="2 3">
    <name type="scientific">Terrimicrobium sacchariphilum</name>
    <dbReference type="NCBI Taxonomy" id="690879"/>
    <lineage>
        <taxon>Bacteria</taxon>
        <taxon>Pseudomonadati</taxon>
        <taxon>Verrucomicrobiota</taxon>
        <taxon>Terrimicrobiia</taxon>
        <taxon>Terrimicrobiales</taxon>
        <taxon>Terrimicrobiaceae</taxon>
        <taxon>Terrimicrobium</taxon>
    </lineage>
</organism>
<dbReference type="AlphaFoldDB" id="A0A146GBH0"/>
<dbReference type="SUPFAM" id="SSF48452">
    <property type="entry name" value="TPR-like"/>
    <property type="match status" value="1"/>
</dbReference>
<dbReference type="OrthoDB" id="185543at2"/>
<dbReference type="InParanoid" id="A0A146GBH0"/>
<evidence type="ECO:0000313" key="3">
    <source>
        <dbReference type="Proteomes" id="UP000076023"/>
    </source>
</evidence>
<feature type="signal peptide" evidence="1">
    <location>
        <begin position="1"/>
        <end position="26"/>
    </location>
</feature>
<accession>A0A146GBH0</accession>
<name>A0A146GBH0_TERSA</name>
<keyword evidence="1" id="KW-0732">Signal</keyword>
<proteinExistence type="predicted"/>
<gene>
    <name evidence="2" type="ORF">TSACC_329</name>
</gene>
<dbReference type="InterPro" id="IPR011990">
    <property type="entry name" value="TPR-like_helical_dom_sf"/>
</dbReference>
<dbReference type="STRING" id="690879.TSACC_329"/>
<keyword evidence="3" id="KW-1185">Reference proteome</keyword>
<evidence type="ECO:0008006" key="4">
    <source>
        <dbReference type="Google" id="ProtNLM"/>
    </source>
</evidence>